<dbReference type="GO" id="GO:0051607">
    <property type="term" value="P:defense response to virus"/>
    <property type="evidence" value="ECO:0007669"/>
    <property type="project" value="UniProtKB-KW"/>
</dbReference>
<dbReference type="NCBIfam" id="TIGR02593">
    <property type="entry name" value="CRISPR_cas5"/>
    <property type="match status" value="1"/>
</dbReference>
<keyword evidence="1" id="KW-0051">Antiviral defense</keyword>
<protein>
    <submittedName>
        <fullName evidence="2">CRISPR system Cascade subunit CasD</fullName>
    </submittedName>
</protein>
<dbReference type="Pfam" id="PF09704">
    <property type="entry name" value="Cas_Cas5d"/>
    <property type="match status" value="1"/>
</dbReference>
<dbReference type="GO" id="GO:0043571">
    <property type="term" value="P:maintenance of CRISPR repeat elements"/>
    <property type="evidence" value="ECO:0007669"/>
    <property type="project" value="InterPro"/>
</dbReference>
<organism evidence="2 3">
    <name type="scientific">Compostimonas suwonensis</name>
    <dbReference type="NCBI Taxonomy" id="1048394"/>
    <lineage>
        <taxon>Bacteria</taxon>
        <taxon>Bacillati</taxon>
        <taxon>Actinomycetota</taxon>
        <taxon>Actinomycetes</taxon>
        <taxon>Micrococcales</taxon>
        <taxon>Microbacteriaceae</taxon>
        <taxon>Compostimonas</taxon>
    </lineage>
</organism>
<dbReference type="RefSeq" id="WP_100343110.1">
    <property type="nucleotide sequence ID" value="NZ_PGFB01000001.1"/>
</dbReference>
<proteinExistence type="predicted"/>
<dbReference type="InterPro" id="IPR021124">
    <property type="entry name" value="CRISPR-assoc_prot_Cas5"/>
</dbReference>
<evidence type="ECO:0000256" key="1">
    <source>
        <dbReference type="ARBA" id="ARBA00023118"/>
    </source>
</evidence>
<dbReference type="Proteomes" id="UP000230161">
    <property type="component" value="Unassembled WGS sequence"/>
</dbReference>
<dbReference type="AlphaFoldDB" id="A0A2M9C3T0"/>
<gene>
    <name evidence="2" type="ORF">CLV54_0214</name>
</gene>
<evidence type="ECO:0000313" key="3">
    <source>
        <dbReference type="Proteomes" id="UP000230161"/>
    </source>
</evidence>
<evidence type="ECO:0000313" key="2">
    <source>
        <dbReference type="EMBL" id="PJJ65185.1"/>
    </source>
</evidence>
<accession>A0A2M9C3T0</accession>
<keyword evidence="3" id="KW-1185">Reference proteome</keyword>
<reference evidence="2 3" key="1">
    <citation type="submission" date="2017-11" db="EMBL/GenBank/DDBJ databases">
        <title>Genomic Encyclopedia of Archaeal and Bacterial Type Strains, Phase II (KMG-II): From Individual Species to Whole Genera.</title>
        <authorList>
            <person name="Goeker M."/>
        </authorList>
    </citation>
    <scope>NUCLEOTIDE SEQUENCE [LARGE SCALE GENOMIC DNA]</scope>
    <source>
        <strain evidence="2 3">DSM 25625</strain>
    </source>
</reference>
<dbReference type="NCBIfam" id="TIGR01868">
    <property type="entry name" value="casD_Cas5e"/>
    <property type="match status" value="1"/>
</dbReference>
<dbReference type="InterPro" id="IPR010147">
    <property type="entry name" value="CRISPR-assoc_prot_CasD"/>
</dbReference>
<dbReference type="EMBL" id="PGFB01000001">
    <property type="protein sequence ID" value="PJJ65185.1"/>
    <property type="molecule type" value="Genomic_DNA"/>
</dbReference>
<dbReference type="OrthoDB" id="3189549at2"/>
<dbReference type="InterPro" id="IPR013422">
    <property type="entry name" value="CRISPR-assoc_prot_Cas5_N"/>
</dbReference>
<name>A0A2M9C3T0_9MICO</name>
<comment type="caution">
    <text evidence="2">The sequence shown here is derived from an EMBL/GenBank/DDBJ whole genome shotgun (WGS) entry which is preliminary data.</text>
</comment>
<sequence>MTVLLIRLAAPLQSWGDSSRFVQRTTRREPTKSGIIGLIAAAQGRRRTDEIEDLVQLSYGVRTEQPGELLRDFQTAQRWQSPKRDGSVDSMPLSYRYYLSDAVFLVGLHADASLLEGIEDALRNPVFPLYLGRRSCPPDGILPIGRREGTLVEAMRKERTWHASAHVKRKERNRRVLLPFARDVVDENERGETVRDIPLSFDPERREYGWRTVVTGERIEVDNPDGTVEPTAHDGKAGGHDAFDLAKEF</sequence>
<dbReference type="GO" id="GO:0003723">
    <property type="term" value="F:RNA binding"/>
    <property type="evidence" value="ECO:0007669"/>
    <property type="project" value="InterPro"/>
</dbReference>
<dbReference type="CDD" id="cd09645">
    <property type="entry name" value="Cas5_I-E"/>
    <property type="match status" value="1"/>
</dbReference>
<dbReference type="Gene3D" id="3.30.70.2660">
    <property type="match status" value="1"/>
</dbReference>